<dbReference type="STRING" id="741276.A0A2S5B753"/>
<dbReference type="PANTHER" id="PTHR31633">
    <property type="entry name" value="H/ACA RIBONUCLEOPROTEIN COMPLEX NON-CORE SUBUNIT NAF1"/>
    <property type="match status" value="1"/>
</dbReference>
<evidence type="ECO:0000256" key="5">
    <source>
        <dbReference type="ARBA" id="ARBA00022552"/>
    </source>
</evidence>
<evidence type="ECO:0000256" key="1">
    <source>
        <dbReference type="ARBA" id="ARBA00004123"/>
    </source>
</evidence>
<reference evidence="10 11" key="1">
    <citation type="journal article" date="2018" name="Front. Microbiol.">
        <title>Prospects for Fungal Bioremediation of Acidic Radioactive Waste Sites: Characterization and Genome Sequence of Rhodotorula taiwanensis MD1149.</title>
        <authorList>
            <person name="Tkavc R."/>
            <person name="Matrosova V.Y."/>
            <person name="Grichenko O.E."/>
            <person name="Gostincar C."/>
            <person name="Volpe R.P."/>
            <person name="Klimenkova P."/>
            <person name="Gaidamakova E.K."/>
            <person name="Zhou C.E."/>
            <person name="Stewart B.J."/>
            <person name="Lyman M.G."/>
            <person name="Malfatti S.A."/>
            <person name="Rubinfeld B."/>
            <person name="Courtot M."/>
            <person name="Singh J."/>
            <person name="Dalgard C.L."/>
            <person name="Hamilton T."/>
            <person name="Frey K.G."/>
            <person name="Gunde-Cimerman N."/>
            <person name="Dugan L."/>
            <person name="Daly M.J."/>
        </authorList>
    </citation>
    <scope>NUCLEOTIDE SEQUENCE [LARGE SCALE GENOMIC DNA]</scope>
    <source>
        <strain evidence="10 11">MD1149</strain>
    </source>
</reference>
<evidence type="ECO:0000313" key="10">
    <source>
        <dbReference type="EMBL" id="POY72585.1"/>
    </source>
</evidence>
<feature type="compositionally biased region" description="Acidic residues" evidence="9">
    <location>
        <begin position="195"/>
        <end position="204"/>
    </location>
</feature>
<organism evidence="10 11">
    <name type="scientific">Rhodotorula taiwanensis</name>
    <dbReference type="NCBI Taxonomy" id="741276"/>
    <lineage>
        <taxon>Eukaryota</taxon>
        <taxon>Fungi</taxon>
        <taxon>Dikarya</taxon>
        <taxon>Basidiomycota</taxon>
        <taxon>Pucciniomycotina</taxon>
        <taxon>Microbotryomycetes</taxon>
        <taxon>Sporidiobolales</taxon>
        <taxon>Sporidiobolaceae</taxon>
        <taxon>Rhodotorula</taxon>
    </lineage>
</organism>
<dbReference type="EMBL" id="PJQD01000048">
    <property type="protein sequence ID" value="POY72585.1"/>
    <property type="molecule type" value="Genomic_DNA"/>
</dbReference>
<dbReference type="GO" id="GO:0006364">
    <property type="term" value="P:rRNA processing"/>
    <property type="evidence" value="ECO:0007669"/>
    <property type="project" value="UniProtKB-KW"/>
</dbReference>
<dbReference type="GO" id="GO:0001522">
    <property type="term" value="P:pseudouridine synthesis"/>
    <property type="evidence" value="ECO:0007669"/>
    <property type="project" value="InterPro"/>
</dbReference>
<dbReference type="PANTHER" id="PTHR31633:SF1">
    <property type="entry name" value="H_ACA RIBONUCLEOPROTEIN COMPLEX NON-CORE SUBUNIT NAF1"/>
    <property type="match status" value="1"/>
</dbReference>
<dbReference type="InterPro" id="IPR009000">
    <property type="entry name" value="Transl_B-barrel_sf"/>
</dbReference>
<dbReference type="GO" id="GO:0003723">
    <property type="term" value="F:RNA binding"/>
    <property type="evidence" value="ECO:0007669"/>
    <property type="project" value="UniProtKB-KW"/>
</dbReference>
<feature type="region of interest" description="Disordered" evidence="9">
    <location>
        <begin position="108"/>
        <end position="129"/>
    </location>
</feature>
<comment type="similarity">
    <text evidence="2">Belongs to the NAF1 family.</text>
</comment>
<keyword evidence="4" id="KW-0690">Ribosome biogenesis</keyword>
<dbReference type="GO" id="GO:0005634">
    <property type="term" value="C:nucleus"/>
    <property type="evidence" value="ECO:0007669"/>
    <property type="project" value="UniProtKB-SubCell"/>
</dbReference>
<dbReference type="Pfam" id="PF04410">
    <property type="entry name" value="Gar1"/>
    <property type="match status" value="1"/>
</dbReference>
<evidence type="ECO:0000256" key="6">
    <source>
        <dbReference type="ARBA" id="ARBA00022553"/>
    </source>
</evidence>
<dbReference type="GO" id="GO:0000493">
    <property type="term" value="P:box H/ACA snoRNP assembly"/>
    <property type="evidence" value="ECO:0007669"/>
    <property type="project" value="InterPro"/>
</dbReference>
<feature type="region of interest" description="Disordered" evidence="9">
    <location>
        <begin position="145"/>
        <end position="289"/>
    </location>
</feature>
<feature type="compositionally biased region" description="Low complexity" evidence="9">
    <location>
        <begin position="222"/>
        <end position="239"/>
    </location>
</feature>
<evidence type="ECO:0000256" key="2">
    <source>
        <dbReference type="ARBA" id="ARBA00009801"/>
    </source>
</evidence>
<dbReference type="Proteomes" id="UP000237144">
    <property type="component" value="Unassembled WGS sequence"/>
</dbReference>
<evidence type="ECO:0000256" key="4">
    <source>
        <dbReference type="ARBA" id="ARBA00022517"/>
    </source>
</evidence>
<gene>
    <name evidence="10" type="ORF">BMF94_4412</name>
</gene>
<sequence length="436" mass="47019">MGQDEAQQSTQEYDSSSQLPPQTDSDPAPADATQAVEQRDVDRDDHAMQHDQHAVAEGGNKLVTETEIEPTRVETFKVPGLPARPPPQVHTPSLPADMAHIVALGANQPEAKDTDARGSSTAAGGPSREIADVVKELKAKATMQVDSEMSTAARSAAALPAGTQSKGEKSDELVKVEREMEMMGVKREPASDGIAEAEEGEAQLEVDGASRQEDVKMDGNASSSDSDTDSSSSDSDSTTAAPVTRQRQRRGRNQRATSPSSDMADDDDDESGVVSSKTAPKTEHEITEPEVALPAVQKIDKAVELAKFGKVESVIENVVVIRADTGGDWRVLDEGTVVCLEDRAVIGQIFETFGSVQQPFYSIRFPAAAPPDPSVFTIGRPTFYAPNLASFVFTRDLRAMKGSDASNIWDEEVAAHEMEFSDDEEEAEYRRRQKAE</sequence>
<dbReference type="AlphaFoldDB" id="A0A2S5B753"/>
<dbReference type="InterPro" id="IPR007504">
    <property type="entry name" value="H/ACA_rnp_Gar1/Naf1"/>
</dbReference>
<evidence type="ECO:0000256" key="8">
    <source>
        <dbReference type="ARBA" id="ARBA00023242"/>
    </source>
</evidence>
<dbReference type="Gene3D" id="2.40.10.230">
    <property type="entry name" value="Probable tRNA pseudouridine synthase domain"/>
    <property type="match status" value="1"/>
</dbReference>
<dbReference type="InterPro" id="IPR038664">
    <property type="entry name" value="Gar1/Naf1_Cbf5-bd_sf"/>
</dbReference>
<name>A0A2S5B753_9BASI</name>
<feature type="compositionally biased region" description="Low complexity" evidence="9">
    <location>
        <begin position="152"/>
        <end position="161"/>
    </location>
</feature>
<feature type="compositionally biased region" description="Polar residues" evidence="9">
    <location>
        <begin position="1"/>
        <end position="25"/>
    </location>
</feature>
<comment type="caution">
    <text evidence="10">The sequence shown here is derived from an EMBL/GenBank/DDBJ whole genome shotgun (WGS) entry which is preliminary data.</text>
</comment>
<feature type="region of interest" description="Disordered" evidence="9">
    <location>
        <begin position="416"/>
        <end position="436"/>
    </location>
</feature>
<proteinExistence type="inferred from homology"/>
<accession>A0A2S5B753</accession>
<dbReference type="GO" id="GO:0005732">
    <property type="term" value="C:sno(s)RNA-containing ribonucleoprotein complex"/>
    <property type="evidence" value="ECO:0007669"/>
    <property type="project" value="InterPro"/>
</dbReference>
<keyword evidence="7" id="KW-0694">RNA-binding</keyword>
<feature type="compositionally biased region" description="Basic and acidic residues" evidence="9">
    <location>
        <begin position="208"/>
        <end position="217"/>
    </location>
</feature>
<keyword evidence="8" id="KW-0539">Nucleus</keyword>
<feature type="compositionally biased region" description="Basic and acidic residues" evidence="9">
    <location>
        <begin position="37"/>
        <end position="54"/>
    </location>
</feature>
<feature type="region of interest" description="Disordered" evidence="9">
    <location>
        <begin position="1"/>
        <end position="93"/>
    </location>
</feature>
<evidence type="ECO:0000256" key="9">
    <source>
        <dbReference type="SAM" id="MobiDB-lite"/>
    </source>
</evidence>
<evidence type="ECO:0000256" key="3">
    <source>
        <dbReference type="ARBA" id="ARBA00021438"/>
    </source>
</evidence>
<protein>
    <recommendedName>
        <fullName evidence="3">H/ACA ribonucleoprotein complex non-core subunit NAF1</fullName>
    </recommendedName>
</protein>
<dbReference type="SUPFAM" id="SSF50447">
    <property type="entry name" value="Translation proteins"/>
    <property type="match status" value="1"/>
</dbReference>
<dbReference type="OrthoDB" id="21550at2759"/>
<keyword evidence="5" id="KW-0698">rRNA processing</keyword>
<keyword evidence="11" id="KW-1185">Reference proteome</keyword>
<comment type="subcellular location">
    <subcellularLocation>
        <location evidence="1">Nucleus</location>
    </subcellularLocation>
</comment>
<dbReference type="InterPro" id="IPR040309">
    <property type="entry name" value="Naf1"/>
</dbReference>
<evidence type="ECO:0000256" key="7">
    <source>
        <dbReference type="ARBA" id="ARBA00022884"/>
    </source>
</evidence>
<feature type="compositionally biased region" description="Basic and acidic residues" evidence="9">
    <location>
        <begin position="166"/>
        <end position="190"/>
    </location>
</feature>
<evidence type="ECO:0000313" key="11">
    <source>
        <dbReference type="Proteomes" id="UP000237144"/>
    </source>
</evidence>
<keyword evidence="6" id="KW-0597">Phosphoprotein</keyword>